<keyword evidence="2" id="KW-0472">Membrane</keyword>
<dbReference type="OrthoDB" id="5393404at2759"/>
<evidence type="ECO:0000256" key="2">
    <source>
        <dbReference type="SAM" id="Phobius"/>
    </source>
</evidence>
<protein>
    <submittedName>
        <fullName evidence="3">Uncharacterized protein</fullName>
    </submittedName>
</protein>
<keyword evidence="2" id="KW-1133">Transmembrane helix</keyword>
<feature type="transmembrane region" description="Helical" evidence="2">
    <location>
        <begin position="80"/>
        <end position="102"/>
    </location>
</feature>
<feature type="compositionally biased region" description="Basic and acidic residues" evidence="1">
    <location>
        <begin position="231"/>
        <end position="241"/>
    </location>
</feature>
<accession>A0A1E3BI87</accession>
<evidence type="ECO:0000256" key="1">
    <source>
        <dbReference type="SAM" id="MobiDB-lite"/>
    </source>
</evidence>
<comment type="caution">
    <text evidence="3">The sequence shown here is derived from an EMBL/GenBank/DDBJ whole genome shotgun (WGS) entry which is preliminary data.</text>
</comment>
<sequence length="415" mass="46920">MPPVQQVWDFPGIPGDVFFDHKPSHSHSASPSPSPDTYLAKRDIDTSSTENGESITARSDKTYIPGKGTVDPHHINMQGLLALFAILGAAFVIAGIWFFFWAKNGGFQWRKGDWEEYKSTVLRRKGPDGKTLSNATKSTKLGGGSVVGKGYSDWEGEGDGYTESGLGYTDTATNLTKKTGRDRRQRLKDIAKRRFMRKRAEEQSWNGEEYEDEDVRAYRKEKAARVGAINREAEETYHGSDYDTSAPRTQYNQSEMSEVRDYAFAPPVAARHKSQRQSRNFSFTPGTESQVTGDPSHYPRDTGNRRIREPSARRHNRRRERRRNPPPPTSSSSSSRQDSHYPRKQRRSNGGGHYTESSLGSRSEFNSNLYSEDESGTRSYHHPIPGLTKGYRRDGGRGRRRDSLSESDGEETRYS</sequence>
<evidence type="ECO:0000313" key="3">
    <source>
        <dbReference type="EMBL" id="ODM20675.1"/>
    </source>
</evidence>
<feature type="compositionally biased region" description="Basic and acidic residues" evidence="1">
    <location>
        <begin position="391"/>
        <end position="415"/>
    </location>
</feature>
<feature type="compositionally biased region" description="Basic and acidic residues" evidence="1">
    <location>
        <begin position="297"/>
        <end position="312"/>
    </location>
</feature>
<feature type="compositionally biased region" description="Basic residues" evidence="1">
    <location>
        <begin position="313"/>
        <end position="324"/>
    </location>
</feature>
<dbReference type="STRING" id="573508.A0A1E3BI87"/>
<dbReference type="Proteomes" id="UP000094569">
    <property type="component" value="Unassembled WGS sequence"/>
</dbReference>
<feature type="compositionally biased region" description="Polar residues" evidence="1">
    <location>
        <begin position="242"/>
        <end position="256"/>
    </location>
</feature>
<feature type="region of interest" description="Disordered" evidence="1">
    <location>
        <begin position="230"/>
        <end position="256"/>
    </location>
</feature>
<feature type="compositionally biased region" description="Polar residues" evidence="1">
    <location>
        <begin position="277"/>
        <end position="293"/>
    </location>
</feature>
<name>A0A1E3BI87_ASPCR</name>
<evidence type="ECO:0000313" key="4">
    <source>
        <dbReference type="Proteomes" id="UP000094569"/>
    </source>
</evidence>
<organism evidence="3 4">
    <name type="scientific">Aspergillus cristatus</name>
    <name type="common">Chinese Fuzhuan brick tea-fermentation fungus</name>
    <name type="synonym">Eurotium cristatum</name>
    <dbReference type="NCBI Taxonomy" id="573508"/>
    <lineage>
        <taxon>Eukaryota</taxon>
        <taxon>Fungi</taxon>
        <taxon>Dikarya</taxon>
        <taxon>Ascomycota</taxon>
        <taxon>Pezizomycotina</taxon>
        <taxon>Eurotiomycetes</taxon>
        <taxon>Eurotiomycetidae</taxon>
        <taxon>Eurotiales</taxon>
        <taxon>Aspergillaceae</taxon>
        <taxon>Aspergillus</taxon>
        <taxon>Aspergillus subgen. Aspergillus</taxon>
    </lineage>
</organism>
<dbReference type="VEuPathDB" id="FungiDB:SI65_03728"/>
<reference evidence="3 4" key="1">
    <citation type="journal article" date="2016" name="BMC Genomics">
        <title>Comparative genomic and transcriptomic analyses of the Fuzhuan brick tea-fermentation fungus Aspergillus cristatus.</title>
        <authorList>
            <person name="Ge Y."/>
            <person name="Wang Y."/>
            <person name="Liu Y."/>
            <person name="Tan Y."/>
            <person name="Ren X."/>
            <person name="Zhang X."/>
            <person name="Hyde K.D."/>
            <person name="Liu Y."/>
            <person name="Liu Z."/>
        </authorList>
    </citation>
    <scope>NUCLEOTIDE SEQUENCE [LARGE SCALE GENOMIC DNA]</scope>
    <source>
        <strain evidence="3 4">GZAAS20.1005</strain>
    </source>
</reference>
<feature type="compositionally biased region" description="Polar residues" evidence="1">
    <location>
        <begin position="355"/>
        <end position="370"/>
    </location>
</feature>
<proteinExistence type="predicted"/>
<feature type="region of interest" description="Disordered" evidence="1">
    <location>
        <begin position="268"/>
        <end position="415"/>
    </location>
</feature>
<keyword evidence="2" id="KW-0812">Transmembrane</keyword>
<gene>
    <name evidence="3" type="ORF">SI65_03728</name>
</gene>
<dbReference type="EMBL" id="JXNT01000003">
    <property type="protein sequence ID" value="ODM20675.1"/>
    <property type="molecule type" value="Genomic_DNA"/>
</dbReference>
<dbReference type="AlphaFoldDB" id="A0A1E3BI87"/>
<keyword evidence="4" id="KW-1185">Reference proteome</keyword>